<sequence>MEWTEFYRERDYDRIAYLAGDRMPDLLERFFERTRVPKTMLSVGCGPAVTEFAVAERHPETTVHGVDVSEELVADNRDLASDADLDGLTFAVDALPDLDTKGHYDLVYCIATLFFVADVDRALESLWERVAPGGHLVVSYPSEGTRRGALEMDEQSQAFFSLVVGEENLRTRADVESTLGVETRDYWDAVGTDESFVEFAPTVYARKKSDE</sequence>
<keyword evidence="2" id="KW-0489">Methyltransferase</keyword>
<organism evidence="2 3">
    <name type="scientific">Halomarina rubra</name>
    <dbReference type="NCBI Taxonomy" id="2071873"/>
    <lineage>
        <taxon>Archaea</taxon>
        <taxon>Methanobacteriati</taxon>
        <taxon>Methanobacteriota</taxon>
        <taxon>Stenosarchaea group</taxon>
        <taxon>Halobacteria</taxon>
        <taxon>Halobacteriales</taxon>
        <taxon>Natronomonadaceae</taxon>
        <taxon>Halomarina</taxon>
    </lineage>
</organism>
<dbReference type="GO" id="GO:0008168">
    <property type="term" value="F:methyltransferase activity"/>
    <property type="evidence" value="ECO:0007669"/>
    <property type="project" value="UniProtKB-KW"/>
</dbReference>
<evidence type="ECO:0000313" key="2">
    <source>
        <dbReference type="EMBL" id="MFD1513051.1"/>
    </source>
</evidence>
<dbReference type="PANTHER" id="PTHR45128">
    <property type="entry name" value="METHYLTRANSFERASE TYPE 11"/>
    <property type="match status" value="1"/>
</dbReference>
<dbReference type="InterPro" id="IPR013217">
    <property type="entry name" value="Methyltransf_12"/>
</dbReference>
<proteinExistence type="predicted"/>
<dbReference type="PANTHER" id="PTHR45128:SF1">
    <property type="entry name" value="S-ADENOSYLMETHIONINE-DEPENDENT METHYLTRANSFERASE RV2258C"/>
    <property type="match status" value="1"/>
</dbReference>
<gene>
    <name evidence="2" type="ORF">ACFSBT_07160</name>
</gene>
<name>A0ABD6ATI3_9EURY</name>
<dbReference type="CDD" id="cd02440">
    <property type="entry name" value="AdoMet_MTases"/>
    <property type="match status" value="1"/>
</dbReference>
<dbReference type="AlphaFoldDB" id="A0ABD6ATI3"/>
<protein>
    <submittedName>
        <fullName evidence="2">Class I SAM-dependent methyltransferase</fullName>
    </submittedName>
</protein>
<reference evidence="2 3" key="1">
    <citation type="journal article" date="2019" name="Int. J. Syst. Evol. Microbiol.">
        <title>The Global Catalogue of Microorganisms (GCM) 10K type strain sequencing project: providing services to taxonomists for standard genome sequencing and annotation.</title>
        <authorList>
            <consortium name="The Broad Institute Genomics Platform"/>
            <consortium name="The Broad Institute Genome Sequencing Center for Infectious Disease"/>
            <person name="Wu L."/>
            <person name="Ma J."/>
        </authorList>
    </citation>
    <scope>NUCLEOTIDE SEQUENCE [LARGE SCALE GENOMIC DNA]</scope>
    <source>
        <strain evidence="2 3">CGMCC 1.12563</strain>
    </source>
</reference>
<dbReference type="Pfam" id="PF08242">
    <property type="entry name" value="Methyltransf_12"/>
    <property type="match status" value="1"/>
</dbReference>
<feature type="domain" description="Methyltransferase type 12" evidence="1">
    <location>
        <begin position="41"/>
        <end position="136"/>
    </location>
</feature>
<dbReference type="Gene3D" id="3.40.50.150">
    <property type="entry name" value="Vaccinia Virus protein VP39"/>
    <property type="match status" value="1"/>
</dbReference>
<dbReference type="GO" id="GO:0032259">
    <property type="term" value="P:methylation"/>
    <property type="evidence" value="ECO:0007669"/>
    <property type="project" value="UniProtKB-KW"/>
</dbReference>
<dbReference type="SUPFAM" id="SSF53335">
    <property type="entry name" value="S-adenosyl-L-methionine-dependent methyltransferases"/>
    <property type="match status" value="1"/>
</dbReference>
<dbReference type="InterPro" id="IPR053173">
    <property type="entry name" value="SAM-binding_MTase"/>
</dbReference>
<keyword evidence="2" id="KW-0808">Transferase</keyword>
<comment type="caution">
    <text evidence="2">The sequence shown here is derived from an EMBL/GenBank/DDBJ whole genome shotgun (WGS) entry which is preliminary data.</text>
</comment>
<dbReference type="EMBL" id="JBHUDC010000003">
    <property type="protein sequence ID" value="MFD1513051.1"/>
    <property type="molecule type" value="Genomic_DNA"/>
</dbReference>
<evidence type="ECO:0000259" key="1">
    <source>
        <dbReference type="Pfam" id="PF08242"/>
    </source>
</evidence>
<keyword evidence="3" id="KW-1185">Reference proteome</keyword>
<dbReference type="RefSeq" id="WP_250873021.1">
    <property type="nucleotide sequence ID" value="NZ_JALXFV010000003.1"/>
</dbReference>
<dbReference type="Proteomes" id="UP001597187">
    <property type="component" value="Unassembled WGS sequence"/>
</dbReference>
<evidence type="ECO:0000313" key="3">
    <source>
        <dbReference type="Proteomes" id="UP001597187"/>
    </source>
</evidence>
<accession>A0ABD6ATI3</accession>
<dbReference type="InterPro" id="IPR029063">
    <property type="entry name" value="SAM-dependent_MTases_sf"/>
</dbReference>